<name>A0A323UJG6_RHOPL</name>
<dbReference type="AlphaFoldDB" id="A0A323UJG6"/>
<protein>
    <submittedName>
        <fullName evidence="1">Uncharacterized protein</fullName>
    </submittedName>
</protein>
<sequence length="90" mass="9884">MSGSQIAAMLRREALRLRVRSDVSLQFPKMLRIEGIAEVARACGCARAAGARRAFHHRSKATADFAVGTGRFERATMNQSVPSDVAWVRP</sequence>
<organism evidence="1 2">
    <name type="scientific">Rhodopseudomonas palustris</name>
    <dbReference type="NCBI Taxonomy" id="1076"/>
    <lineage>
        <taxon>Bacteria</taxon>
        <taxon>Pseudomonadati</taxon>
        <taxon>Pseudomonadota</taxon>
        <taxon>Alphaproteobacteria</taxon>
        <taxon>Hyphomicrobiales</taxon>
        <taxon>Nitrobacteraceae</taxon>
        <taxon>Rhodopseudomonas</taxon>
    </lineage>
</organism>
<dbReference type="EMBL" id="QKQS01000013">
    <property type="protein sequence ID" value="PZA12501.1"/>
    <property type="molecule type" value="Genomic_DNA"/>
</dbReference>
<accession>A0A323UJG6</accession>
<gene>
    <name evidence="1" type="ORF">DNX69_11065</name>
</gene>
<comment type="caution">
    <text evidence="1">The sequence shown here is derived from an EMBL/GenBank/DDBJ whole genome shotgun (WGS) entry which is preliminary data.</text>
</comment>
<reference evidence="1 2" key="1">
    <citation type="submission" date="2018-06" db="EMBL/GenBank/DDBJ databases">
        <title>Draft Whole-Genome Sequence of the purple photosynthetic bacterium Rhodospeudomonas palustris XCP.</title>
        <authorList>
            <person name="Rayyan A."/>
            <person name="Meyer T.E."/>
            <person name="Kyndt J.A."/>
        </authorList>
    </citation>
    <scope>NUCLEOTIDE SEQUENCE [LARGE SCALE GENOMIC DNA]</scope>
    <source>
        <strain evidence="1 2">XCP</strain>
    </source>
</reference>
<dbReference type="RefSeq" id="WP_110786000.1">
    <property type="nucleotide sequence ID" value="NZ_QKQS01000013.1"/>
</dbReference>
<evidence type="ECO:0000313" key="1">
    <source>
        <dbReference type="EMBL" id="PZA12501.1"/>
    </source>
</evidence>
<dbReference type="Proteomes" id="UP000248134">
    <property type="component" value="Unassembled WGS sequence"/>
</dbReference>
<evidence type="ECO:0000313" key="2">
    <source>
        <dbReference type="Proteomes" id="UP000248134"/>
    </source>
</evidence>
<proteinExistence type="predicted"/>